<evidence type="ECO:0000313" key="3">
    <source>
        <dbReference type="Proteomes" id="UP000475862"/>
    </source>
</evidence>
<feature type="transmembrane region" description="Helical" evidence="1">
    <location>
        <begin position="227"/>
        <end position="249"/>
    </location>
</feature>
<accession>A0A6G0STW1</accession>
<keyword evidence="1" id="KW-0812">Transmembrane</keyword>
<feature type="transmembrane region" description="Helical" evidence="1">
    <location>
        <begin position="178"/>
        <end position="197"/>
    </location>
</feature>
<feature type="transmembrane region" description="Helical" evidence="1">
    <location>
        <begin position="120"/>
        <end position="137"/>
    </location>
</feature>
<name>A0A6G0STW1_APHGL</name>
<gene>
    <name evidence="2" type="ORF">AGLY_018061</name>
</gene>
<protein>
    <submittedName>
        <fullName evidence="2">Uncharacterized protein</fullName>
    </submittedName>
</protein>
<keyword evidence="1" id="KW-1133">Transmembrane helix</keyword>
<proteinExistence type="predicted"/>
<dbReference type="EMBL" id="VYZN01002772">
    <property type="protein sequence ID" value="KAE9521535.1"/>
    <property type="molecule type" value="Genomic_DNA"/>
</dbReference>
<comment type="caution">
    <text evidence="2">The sequence shown here is derived from an EMBL/GenBank/DDBJ whole genome shotgun (WGS) entry which is preliminary data.</text>
</comment>
<dbReference type="Proteomes" id="UP000475862">
    <property type="component" value="Unassembled WGS sequence"/>
</dbReference>
<evidence type="ECO:0000313" key="2">
    <source>
        <dbReference type="EMBL" id="KAE9521535.1"/>
    </source>
</evidence>
<sequence>MIPKNTTLLIERQTSHMVLPNHSCSQQCFHNHSNPNLRLDNVPMTKPPLATNSHSLNHKSKRSIHFNLHIRPPSVEIIFTGCTFYNRSHAIIQFRIAFIQFNFRIYRYTKTDYKTRRTEFFYLLLILLSNNTLAIIVPNEFDIVDPVVERRMVIIFVPVTTCHILLSNVMLSFENQKLIVVYLINIRVKIWMSSTILDQYRSEILKKIVYEYTLNTYGTWFSIIENVSFYIICFCEIAQDFCIIFIAILTQ</sequence>
<evidence type="ECO:0000256" key="1">
    <source>
        <dbReference type="SAM" id="Phobius"/>
    </source>
</evidence>
<dbReference type="AlphaFoldDB" id="A0A6G0STW1"/>
<feature type="transmembrane region" description="Helical" evidence="1">
    <location>
        <begin position="152"/>
        <end position="171"/>
    </location>
</feature>
<reference evidence="2 3" key="1">
    <citation type="submission" date="2019-08" db="EMBL/GenBank/DDBJ databases">
        <title>The genome of the soybean aphid Biotype 1, its phylome, world population structure and adaptation to the North American continent.</title>
        <authorList>
            <person name="Giordano R."/>
            <person name="Donthu R.K."/>
            <person name="Hernandez A.G."/>
            <person name="Wright C.L."/>
            <person name="Zimin A.V."/>
        </authorList>
    </citation>
    <scope>NUCLEOTIDE SEQUENCE [LARGE SCALE GENOMIC DNA]</scope>
    <source>
        <tissue evidence="2">Whole aphids</tissue>
    </source>
</reference>
<organism evidence="2 3">
    <name type="scientific">Aphis glycines</name>
    <name type="common">Soybean aphid</name>
    <dbReference type="NCBI Taxonomy" id="307491"/>
    <lineage>
        <taxon>Eukaryota</taxon>
        <taxon>Metazoa</taxon>
        <taxon>Ecdysozoa</taxon>
        <taxon>Arthropoda</taxon>
        <taxon>Hexapoda</taxon>
        <taxon>Insecta</taxon>
        <taxon>Pterygota</taxon>
        <taxon>Neoptera</taxon>
        <taxon>Paraneoptera</taxon>
        <taxon>Hemiptera</taxon>
        <taxon>Sternorrhyncha</taxon>
        <taxon>Aphidomorpha</taxon>
        <taxon>Aphidoidea</taxon>
        <taxon>Aphididae</taxon>
        <taxon>Aphidini</taxon>
        <taxon>Aphis</taxon>
        <taxon>Aphis</taxon>
    </lineage>
</organism>
<keyword evidence="3" id="KW-1185">Reference proteome</keyword>
<keyword evidence="1" id="KW-0472">Membrane</keyword>